<keyword evidence="2" id="KW-1185">Reference proteome</keyword>
<evidence type="ECO:0000313" key="2">
    <source>
        <dbReference type="Proteomes" id="UP000198773"/>
    </source>
</evidence>
<proteinExistence type="predicted"/>
<sequence>MRLFYFLFLFSFCSTSEEHILHETLSKISSFGCSTSNVIENRNIAAYTLVCHRDSGEFLLFSIQSRAHVCDARRIEEQECAKDLSKLSQMPSQRLIEQVEDIEVSEGTYLGKWSDGSLEFTSKGFDEGSLIYSLVTACKQPRWCDSGNNDIDSKLLSDFRKTFQSEVARLKL</sequence>
<evidence type="ECO:0000313" key="1">
    <source>
        <dbReference type="EMBL" id="SEB04834.1"/>
    </source>
</evidence>
<dbReference type="STRING" id="152573.SAMN04488051_1206"/>
<dbReference type="EMBL" id="FNRM01000020">
    <property type="protein sequence ID" value="SEB04834.1"/>
    <property type="molecule type" value="Genomic_DNA"/>
</dbReference>
<protein>
    <submittedName>
        <fullName evidence="1">Uncharacterized protein</fullName>
    </submittedName>
</protein>
<organism evidence="1 2">
    <name type="scientific">Alkalimonas amylolytica</name>
    <dbReference type="NCBI Taxonomy" id="152573"/>
    <lineage>
        <taxon>Bacteria</taxon>
        <taxon>Pseudomonadati</taxon>
        <taxon>Pseudomonadota</taxon>
        <taxon>Gammaproteobacteria</taxon>
        <taxon>Alkalimonas</taxon>
    </lineage>
</organism>
<gene>
    <name evidence="1" type="ORF">SAMN04488051_1206</name>
</gene>
<accession>A0A1H4G5J8</accession>
<dbReference type="AlphaFoldDB" id="A0A1H4G5J8"/>
<reference evidence="1 2" key="1">
    <citation type="submission" date="2016-10" db="EMBL/GenBank/DDBJ databases">
        <authorList>
            <person name="de Groot N.N."/>
        </authorList>
    </citation>
    <scope>NUCLEOTIDE SEQUENCE [LARGE SCALE GENOMIC DNA]</scope>
    <source>
        <strain evidence="1 2">CGMCC 1.3430</strain>
    </source>
</reference>
<name>A0A1H4G5J8_ALKAM</name>
<dbReference type="Proteomes" id="UP000198773">
    <property type="component" value="Unassembled WGS sequence"/>
</dbReference>